<proteinExistence type="inferred from homology"/>
<evidence type="ECO:0000256" key="1">
    <source>
        <dbReference type="ARBA" id="ARBA00004502"/>
    </source>
</evidence>
<dbReference type="GO" id="GO:0019915">
    <property type="term" value="P:lipid storage"/>
    <property type="evidence" value="ECO:0007669"/>
    <property type="project" value="InterPro"/>
</dbReference>
<evidence type="ECO:0000313" key="5">
    <source>
        <dbReference type="EMBL" id="TFL06338.1"/>
    </source>
</evidence>
<evidence type="ECO:0008006" key="7">
    <source>
        <dbReference type="Google" id="ProtNLM"/>
    </source>
</evidence>
<dbReference type="PANTHER" id="PTHR13390">
    <property type="entry name" value="LIPASE"/>
    <property type="match status" value="1"/>
</dbReference>
<dbReference type="AlphaFoldDB" id="A0A5C3QYB0"/>
<organism evidence="5 6">
    <name type="scientific">Pterulicium gracile</name>
    <dbReference type="NCBI Taxonomy" id="1884261"/>
    <lineage>
        <taxon>Eukaryota</taxon>
        <taxon>Fungi</taxon>
        <taxon>Dikarya</taxon>
        <taxon>Basidiomycota</taxon>
        <taxon>Agaricomycotina</taxon>
        <taxon>Agaricomycetes</taxon>
        <taxon>Agaricomycetidae</taxon>
        <taxon>Agaricales</taxon>
        <taxon>Pleurotineae</taxon>
        <taxon>Pterulaceae</taxon>
        <taxon>Pterulicium</taxon>
    </lineage>
</organism>
<dbReference type="Pfam" id="PF10230">
    <property type="entry name" value="LIDHydrolase"/>
    <property type="match status" value="2"/>
</dbReference>
<evidence type="ECO:0000313" key="6">
    <source>
        <dbReference type="Proteomes" id="UP000305067"/>
    </source>
</evidence>
<dbReference type="Gene3D" id="3.40.50.1820">
    <property type="entry name" value="alpha/beta hydrolase"/>
    <property type="match status" value="1"/>
</dbReference>
<comment type="subcellular location">
    <subcellularLocation>
        <location evidence="1">Lipid droplet</location>
    </subcellularLocation>
</comment>
<sequence>MAGLPPFLQPATTPVPDAPSTFQDCKFTHKNKALYDAHALWWPSSQTTQTTSIPSRVLVFIPGNPGLAHFYTPFLSELHVKCDGDLAIVAKAQIGHTPGYEAPSRDFDASCSLEAQIESALELVDAVGSTYPEAQVVLAGHSVGAYICLQVLKAGMHRTRVAGVFLLFPTISHILDTPNGSKFSWLFKAPIPRLISGLTYFARLIPEIAVLGRMIRSPRCAFAALNMADDEMKTIRDVDDALLEQYRDKMWLFFARHDDWVGKNKERVLTKLGAESCTTRVVHGTAGVPHAFCINHGKLLADQCHLWLQQV</sequence>
<name>A0A5C3QYB0_9AGAR</name>
<evidence type="ECO:0000256" key="4">
    <source>
        <dbReference type="ARBA" id="ARBA00022801"/>
    </source>
</evidence>
<dbReference type="GO" id="GO:0016298">
    <property type="term" value="F:lipase activity"/>
    <property type="evidence" value="ECO:0007669"/>
    <property type="project" value="InterPro"/>
</dbReference>
<evidence type="ECO:0000256" key="2">
    <source>
        <dbReference type="ARBA" id="ARBA00008300"/>
    </source>
</evidence>
<dbReference type="SUPFAM" id="SSF53474">
    <property type="entry name" value="alpha/beta-Hydrolases"/>
    <property type="match status" value="1"/>
</dbReference>
<dbReference type="OrthoDB" id="448051at2759"/>
<keyword evidence="6" id="KW-1185">Reference proteome</keyword>
<dbReference type="GO" id="GO:0005811">
    <property type="term" value="C:lipid droplet"/>
    <property type="evidence" value="ECO:0007669"/>
    <property type="project" value="UniProtKB-SubCell"/>
</dbReference>
<protein>
    <recommendedName>
        <fullName evidence="7">Alpha/Beta hydrolase protein</fullName>
    </recommendedName>
</protein>
<dbReference type="Proteomes" id="UP000305067">
    <property type="component" value="Unassembled WGS sequence"/>
</dbReference>
<keyword evidence="3" id="KW-0551">Lipid droplet</keyword>
<dbReference type="EMBL" id="ML178815">
    <property type="protein sequence ID" value="TFL06338.1"/>
    <property type="molecule type" value="Genomic_DNA"/>
</dbReference>
<evidence type="ECO:0000256" key="3">
    <source>
        <dbReference type="ARBA" id="ARBA00022677"/>
    </source>
</evidence>
<dbReference type="InterPro" id="IPR019363">
    <property type="entry name" value="LDAH"/>
</dbReference>
<accession>A0A5C3QYB0</accession>
<gene>
    <name evidence="5" type="ORF">BDV98DRAFT_559242</name>
</gene>
<reference evidence="5 6" key="1">
    <citation type="journal article" date="2019" name="Nat. Ecol. Evol.">
        <title>Megaphylogeny resolves global patterns of mushroom evolution.</title>
        <authorList>
            <person name="Varga T."/>
            <person name="Krizsan K."/>
            <person name="Foldi C."/>
            <person name="Dima B."/>
            <person name="Sanchez-Garcia M."/>
            <person name="Sanchez-Ramirez S."/>
            <person name="Szollosi G.J."/>
            <person name="Szarkandi J.G."/>
            <person name="Papp V."/>
            <person name="Albert L."/>
            <person name="Andreopoulos W."/>
            <person name="Angelini C."/>
            <person name="Antonin V."/>
            <person name="Barry K.W."/>
            <person name="Bougher N.L."/>
            <person name="Buchanan P."/>
            <person name="Buyck B."/>
            <person name="Bense V."/>
            <person name="Catcheside P."/>
            <person name="Chovatia M."/>
            <person name="Cooper J."/>
            <person name="Damon W."/>
            <person name="Desjardin D."/>
            <person name="Finy P."/>
            <person name="Geml J."/>
            <person name="Haridas S."/>
            <person name="Hughes K."/>
            <person name="Justo A."/>
            <person name="Karasinski D."/>
            <person name="Kautmanova I."/>
            <person name="Kiss B."/>
            <person name="Kocsube S."/>
            <person name="Kotiranta H."/>
            <person name="LaButti K.M."/>
            <person name="Lechner B.E."/>
            <person name="Liimatainen K."/>
            <person name="Lipzen A."/>
            <person name="Lukacs Z."/>
            <person name="Mihaltcheva S."/>
            <person name="Morgado L.N."/>
            <person name="Niskanen T."/>
            <person name="Noordeloos M.E."/>
            <person name="Ohm R.A."/>
            <person name="Ortiz-Santana B."/>
            <person name="Ovrebo C."/>
            <person name="Racz N."/>
            <person name="Riley R."/>
            <person name="Savchenko A."/>
            <person name="Shiryaev A."/>
            <person name="Soop K."/>
            <person name="Spirin V."/>
            <person name="Szebenyi C."/>
            <person name="Tomsovsky M."/>
            <person name="Tulloss R.E."/>
            <person name="Uehling J."/>
            <person name="Grigoriev I.V."/>
            <person name="Vagvolgyi C."/>
            <person name="Papp T."/>
            <person name="Martin F.M."/>
            <person name="Miettinen O."/>
            <person name="Hibbett D.S."/>
            <person name="Nagy L.G."/>
        </authorList>
    </citation>
    <scope>NUCLEOTIDE SEQUENCE [LARGE SCALE GENOMIC DNA]</scope>
    <source>
        <strain evidence="5 6">CBS 309.79</strain>
    </source>
</reference>
<dbReference type="InterPro" id="IPR029058">
    <property type="entry name" value="AB_hydrolase_fold"/>
</dbReference>
<dbReference type="PANTHER" id="PTHR13390:SF0">
    <property type="entry name" value="LIPID DROPLET-ASSOCIATED HYDROLASE"/>
    <property type="match status" value="1"/>
</dbReference>
<comment type="similarity">
    <text evidence="2">Belongs to the AB hydrolase superfamily. LDAH family.</text>
</comment>
<keyword evidence="4" id="KW-0378">Hydrolase</keyword>